<dbReference type="EC" id="2.1.1.190" evidence="11"/>
<evidence type="ECO:0000256" key="10">
    <source>
        <dbReference type="ARBA" id="ARBA00059995"/>
    </source>
</evidence>
<feature type="active site" description="Nucleophile" evidence="11 12">
    <location>
        <position position="394"/>
    </location>
</feature>
<reference evidence="15" key="1">
    <citation type="submission" date="2015-01" db="EMBL/GenBank/DDBJ databases">
        <title>Draft genome sequence of Pasteurella multocida isolated from alpaca pneumonia.</title>
        <authorList>
            <person name="Maturrano L."/>
            <person name="Hurtado R."/>
            <person name="Allasi N."/>
            <person name="Juscamayta E."/>
            <person name="Fernandez D."/>
            <person name="Maximiliano J."/>
            <person name="Rimac R."/>
            <person name="Rosadio R."/>
        </authorList>
    </citation>
    <scope>NUCLEOTIDE SEQUENCE</scope>
    <source>
        <strain evidence="15">UNMSM</strain>
    </source>
</reference>
<dbReference type="Gene3D" id="2.40.50.1070">
    <property type="match status" value="1"/>
</dbReference>
<dbReference type="SUPFAM" id="SSF53335">
    <property type="entry name" value="S-adenosyl-L-methionine-dependent methyltransferases"/>
    <property type="match status" value="1"/>
</dbReference>
<feature type="binding site" evidence="11 12">
    <location>
        <position position="368"/>
    </location>
    <ligand>
        <name>S-adenosyl-L-methionine</name>
        <dbReference type="ChEBI" id="CHEBI:59789"/>
    </ligand>
</feature>
<dbReference type="GO" id="GO:0051539">
    <property type="term" value="F:4 iron, 4 sulfur cluster binding"/>
    <property type="evidence" value="ECO:0007669"/>
    <property type="project" value="UniProtKB-KW"/>
</dbReference>
<dbReference type="GO" id="GO:0070475">
    <property type="term" value="P:rRNA base methylation"/>
    <property type="evidence" value="ECO:0007669"/>
    <property type="project" value="TreeGrafter"/>
</dbReference>
<feature type="binding site" evidence="11">
    <location>
        <position position="304"/>
    </location>
    <ligand>
        <name>S-adenosyl-L-methionine</name>
        <dbReference type="ChEBI" id="CHEBI:59789"/>
    </ligand>
</feature>
<evidence type="ECO:0000256" key="8">
    <source>
        <dbReference type="ARBA" id="ARBA00023014"/>
    </source>
</evidence>
<keyword evidence="5 11" id="KW-0949">S-adenosyl-L-methionine</keyword>
<dbReference type="CDD" id="cd02440">
    <property type="entry name" value="AdoMet_MTases"/>
    <property type="match status" value="1"/>
</dbReference>
<dbReference type="PANTHER" id="PTHR11061:SF49">
    <property type="entry name" value="23S RRNA (URACIL(1939)-C(5))-METHYLTRANSFERASE RLMD"/>
    <property type="match status" value="1"/>
</dbReference>
<dbReference type="GO" id="GO:0070041">
    <property type="term" value="F:rRNA (uridine-C5-)-methyltransferase activity"/>
    <property type="evidence" value="ECO:0007669"/>
    <property type="project" value="UniProtKB-UniRule"/>
</dbReference>
<feature type="binding site" evidence="11 12">
    <location>
        <position position="320"/>
    </location>
    <ligand>
        <name>S-adenosyl-L-methionine</name>
        <dbReference type="ChEBI" id="CHEBI:59789"/>
    </ligand>
</feature>
<comment type="catalytic activity">
    <reaction evidence="9 11">
        <text>uridine(1939) in 23S rRNA + S-adenosyl-L-methionine = 5-methyluridine(1939) in 23S rRNA + S-adenosyl-L-homocysteine + H(+)</text>
        <dbReference type="Rhea" id="RHEA:42908"/>
        <dbReference type="Rhea" id="RHEA-COMP:10278"/>
        <dbReference type="Rhea" id="RHEA-COMP:10279"/>
        <dbReference type="ChEBI" id="CHEBI:15378"/>
        <dbReference type="ChEBI" id="CHEBI:57856"/>
        <dbReference type="ChEBI" id="CHEBI:59789"/>
        <dbReference type="ChEBI" id="CHEBI:65315"/>
        <dbReference type="ChEBI" id="CHEBI:74447"/>
        <dbReference type="EC" id="2.1.1.190"/>
    </reaction>
</comment>
<dbReference type="PROSITE" id="PS01230">
    <property type="entry name" value="TRMA_1"/>
    <property type="match status" value="1"/>
</dbReference>
<organism evidence="15">
    <name type="scientific">Pasteurella multocida</name>
    <dbReference type="NCBI Taxonomy" id="747"/>
    <lineage>
        <taxon>Bacteria</taxon>
        <taxon>Pseudomonadati</taxon>
        <taxon>Pseudomonadota</taxon>
        <taxon>Gammaproteobacteria</taxon>
        <taxon>Pasteurellales</taxon>
        <taxon>Pasteurellaceae</taxon>
        <taxon>Pasteurella</taxon>
    </lineage>
</organism>
<dbReference type="PANTHER" id="PTHR11061">
    <property type="entry name" value="RNA M5U METHYLTRANSFERASE"/>
    <property type="match status" value="1"/>
</dbReference>
<dbReference type="RefSeq" id="WP_071522838.1">
    <property type="nucleotide sequence ID" value="NZ_JACDXE010000001.1"/>
</dbReference>
<dbReference type="InterPro" id="IPR030390">
    <property type="entry name" value="MeTrfase_TrmA_AS"/>
</dbReference>
<dbReference type="Pfam" id="PF05958">
    <property type="entry name" value="tRNA_U5-meth_tr"/>
    <property type="match status" value="1"/>
</dbReference>
<evidence type="ECO:0000313" key="15">
    <source>
        <dbReference type="EMBL" id="AMK08501.1"/>
    </source>
</evidence>
<evidence type="ECO:0000256" key="1">
    <source>
        <dbReference type="ARBA" id="ARBA00022485"/>
    </source>
</evidence>
<dbReference type="Gene3D" id="3.40.50.150">
    <property type="entry name" value="Vaccinia Virus protein VP39"/>
    <property type="match status" value="1"/>
</dbReference>
<comment type="function">
    <text evidence="10 11">Catalyzes the formation of 5-methyl-uridine at position 1939 (m5U1939) in 23S rRNA.</text>
</comment>
<dbReference type="NCBIfam" id="NF009639">
    <property type="entry name" value="PRK13168.1"/>
    <property type="match status" value="1"/>
</dbReference>
<keyword evidence="3 11" id="KW-0489">Methyltransferase</keyword>
<protein>
    <recommendedName>
        <fullName evidence="11">23S rRNA (uracil(1939)-C(5))-methyltransferase RlmD</fullName>
        <ecNumber evidence="11">2.1.1.190</ecNumber>
    </recommendedName>
    <alternativeName>
        <fullName evidence="11">23S rRNA(m5U1939)-methyltransferase</fullName>
    </alternativeName>
</protein>
<proteinExistence type="inferred from homology"/>
<dbReference type="GO" id="GO:0003723">
    <property type="term" value="F:RNA binding"/>
    <property type="evidence" value="ECO:0007669"/>
    <property type="project" value="InterPro"/>
</dbReference>
<feature type="binding site" evidence="11 12">
    <location>
        <position position="299"/>
    </location>
    <ligand>
        <name>S-adenosyl-L-methionine</name>
        <dbReference type="ChEBI" id="CHEBI:59789"/>
    </ligand>
</feature>
<dbReference type="SUPFAM" id="SSF50249">
    <property type="entry name" value="Nucleic acid-binding proteins"/>
    <property type="match status" value="1"/>
</dbReference>
<feature type="binding site" evidence="11">
    <location>
        <position position="167"/>
    </location>
    <ligand>
        <name>[4Fe-4S] cluster</name>
        <dbReference type="ChEBI" id="CHEBI:49883"/>
    </ligand>
</feature>
<feature type="binding site" evidence="11">
    <location>
        <position position="347"/>
    </location>
    <ligand>
        <name>S-adenosyl-L-methionine</name>
        <dbReference type="ChEBI" id="CHEBI:59789"/>
    </ligand>
</feature>
<dbReference type="InterPro" id="IPR002792">
    <property type="entry name" value="TRAM_dom"/>
</dbReference>
<dbReference type="PROSITE" id="PS50926">
    <property type="entry name" value="TRAM"/>
    <property type="match status" value="1"/>
</dbReference>
<feature type="binding site" evidence="11 12">
    <location>
        <position position="270"/>
    </location>
    <ligand>
        <name>S-adenosyl-L-methionine</name>
        <dbReference type="ChEBI" id="CHEBI:59789"/>
    </ligand>
</feature>
<evidence type="ECO:0000256" key="13">
    <source>
        <dbReference type="PROSITE-ProRule" id="PRU10015"/>
    </source>
</evidence>
<comment type="similarity">
    <text evidence="11">Belongs to the class I-like SAM-binding methyltransferase superfamily. RNA M5U methyltransferase family. RlmD subfamily.</text>
</comment>
<evidence type="ECO:0000256" key="5">
    <source>
        <dbReference type="ARBA" id="ARBA00022691"/>
    </source>
</evidence>
<feature type="domain" description="TRAM" evidence="14">
    <location>
        <begin position="10"/>
        <end position="68"/>
    </location>
</feature>
<gene>
    <name evidence="15" type="primary">PM1866</name>
    <name evidence="11" type="synonym">rlmD</name>
</gene>
<evidence type="ECO:0000256" key="4">
    <source>
        <dbReference type="ARBA" id="ARBA00022679"/>
    </source>
</evidence>
<dbReference type="InterPro" id="IPR001566">
    <property type="entry name" value="23S_rRNA_MeTrfase_RlmD"/>
</dbReference>
<evidence type="ECO:0000256" key="12">
    <source>
        <dbReference type="PROSITE-ProRule" id="PRU01024"/>
    </source>
</evidence>
<dbReference type="GO" id="GO:0005506">
    <property type="term" value="F:iron ion binding"/>
    <property type="evidence" value="ECO:0007669"/>
    <property type="project" value="UniProtKB-UniRule"/>
</dbReference>
<dbReference type="PROSITE" id="PS51687">
    <property type="entry name" value="SAM_MT_RNA_M5U"/>
    <property type="match status" value="1"/>
</dbReference>
<evidence type="ECO:0000256" key="3">
    <source>
        <dbReference type="ARBA" id="ARBA00022603"/>
    </source>
</evidence>
<sequence>MVLHYTPHQSAPRNTTFVAEILDLDYQGRGVAKVQGKTWFIENALPQEKVEVRIVDEKRHYGHGISCKILTPHPERQSAKCAYYAQCGGCQSQHIPIDMQRQAKQQALFQRLQQLQPQTTFMPMIVAAPWHYRRRVRLSVRFHPKSKQLAIGLRQRNTQQIVNLQHCDVLEIPLSQLLPKLHLLFSTWSLPKNLGHVELVHADNGIAMLLRHTGNLAQTDRTLLTHFAQQENLMLFVQDDQQITQLHGEAPYYILRDGTKLQFDIRDFIQVNAVVNQKMIDTALEWLELTSNDNVLDLFCGMGNFTLPISRQVNQVVGIEGVGEMVEKAKRNAEQNQCDNVQFYQANLDQPFVQQHWASQHFNKILLDPPRTGAAFALHALCELGAEKILYVSCNPATLVRDTAILLQFNYRLKKVAMIDMFPNTGHLESISLFEKE</sequence>
<feature type="binding site" evidence="11">
    <location>
        <position position="81"/>
    </location>
    <ligand>
        <name>[4Fe-4S] cluster</name>
        <dbReference type="ChEBI" id="CHEBI:49883"/>
    </ligand>
</feature>
<keyword evidence="7 11" id="KW-0408">Iron</keyword>
<feature type="active site" evidence="13">
    <location>
        <position position="394"/>
    </location>
</feature>
<dbReference type="InterPro" id="IPR012340">
    <property type="entry name" value="NA-bd_OB-fold"/>
</dbReference>
<dbReference type="NCBIfam" id="TIGR00479">
    <property type="entry name" value="rumA"/>
    <property type="match status" value="1"/>
</dbReference>
<dbReference type="EMBL" id="KP660662">
    <property type="protein sequence ID" value="AMK08501.1"/>
    <property type="molecule type" value="Genomic_DNA"/>
</dbReference>
<dbReference type="FunFam" id="2.40.50.140:FF:000097">
    <property type="entry name" value="23S rRNA (uracil(1939)-C(5))-methyltransferase RlmD"/>
    <property type="match status" value="1"/>
</dbReference>
<accession>A0A126QF98</accession>
<evidence type="ECO:0000256" key="7">
    <source>
        <dbReference type="ARBA" id="ARBA00023004"/>
    </source>
</evidence>
<evidence type="ECO:0000256" key="6">
    <source>
        <dbReference type="ARBA" id="ARBA00022723"/>
    </source>
</evidence>
<name>A0A126QF98_PASMD</name>
<dbReference type="Gene3D" id="2.40.50.140">
    <property type="entry name" value="Nucleic acid-binding proteins"/>
    <property type="match status" value="1"/>
</dbReference>
<keyword evidence="1 11" id="KW-0004">4Fe-4S</keyword>
<dbReference type="InterPro" id="IPR029063">
    <property type="entry name" value="SAM-dependent_MTases_sf"/>
</dbReference>
<dbReference type="AlphaFoldDB" id="A0A126QF98"/>
<dbReference type="FunFam" id="3.40.50.150:FF:000009">
    <property type="entry name" value="23S rRNA (Uracil(1939)-C(5))-methyltransferase RlmD"/>
    <property type="match status" value="1"/>
</dbReference>
<evidence type="ECO:0000256" key="11">
    <source>
        <dbReference type="HAMAP-Rule" id="MF_01010"/>
    </source>
</evidence>
<dbReference type="Pfam" id="PF01938">
    <property type="entry name" value="TRAM"/>
    <property type="match status" value="1"/>
</dbReference>
<dbReference type="HAMAP" id="MF_01010">
    <property type="entry name" value="23SrRNA_methyltr_RlmD"/>
    <property type="match status" value="1"/>
</dbReference>
<keyword evidence="8 11" id="KW-0411">Iron-sulfur</keyword>
<keyword evidence="6 11" id="KW-0479">Metal-binding</keyword>
<feature type="binding site" evidence="11">
    <location>
        <position position="90"/>
    </location>
    <ligand>
        <name>[4Fe-4S] cluster</name>
        <dbReference type="ChEBI" id="CHEBI:49883"/>
    </ligand>
</feature>
<evidence type="ECO:0000256" key="2">
    <source>
        <dbReference type="ARBA" id="ARBA00022552"/>
    </source>
</evidence>
<dbReference type="InterPro" id="IPR010280">
    <property type="entry name" value="U5_MeTrfase_fam"/>
</dbReference>
<keyword evidence="2 11" id="KW-0698">rRNA processing</keyword>
<evidence type="ECO:0000259" key="14">
    <source>
        <dbReference type="PROSITE" id="PS50926"/>
    </source>
</evidence>
<feature type="binding site" evidence="11">
    <location>
        <position position="87"/>
    </location>
    <ligand>
        <name>[4Fe-4S] cluster</name>
        <dbReference type="ChEBI" id="CHEBI:49883"/>
    </ligand>
</feature>
<keyword evidence="4 11" id="KW-0808">Transferase</keyword>
<evidence type="ECO:0000256" key="9">
    <source>
        <dbReference type="ARBA" id="ARBA00052756"/>
    </source>
</evidence>